<dbReference type="Pfam" id="PF09335">
    <property type="entry name" value="VTT_dom"/>
    <property type="match status" value="1"/>
</dbReference>
<keyword evidence="4 6" id="KW-1133">Transmembrane helix</keyword>
<dbReference type="HOGENOM" id="CLU_044208_1_1_7"/>
<keyword evidence="5 6" id="KW-0472">Membrane</keyword>
<name>Q7MAF4_WOLSU</name>
<sequence>MHSIIDFIVEGVSSLGYVGIFIMMLLESSFFPFPSEVVMIPAGYLAHQGEMNIVLAILWGIAGSLAGALLNYYLALTLGRKTLLKYGRYVMFDEVKMRKMEEFFHKHGHISTFSGRLIPVVRQYISLPAGLARMNLPIFLFFTGLGAGIWVIILTLLGYFIGQNEALIQESLHLIMAALLVMLGGIGWIYLKKQGKI</sequence>
<feature type="domain" description="VTT" evidence="7">
    <location>
        <begin position="33"/>
        <end position="159"/>
    </location>
</feature>
<dbReference type="GO" id="GO:0005886">
    <property type="term" value="C:plasma membrane"/>
    <property type="evidence" value="ECO:0007669"/>
    <property type="project" value="UniProtKB-SubCell"/>
</dbReference>
<dbReference type="RefSeq" id="WP_011138243.1">
    <property type="nucleotide sequence ID" value="NC_005090.1"/>
</dbReference>
<reference evidence="8 9" key="1">
    <citation type="journal article" date="2003" name="Proc. Natl. Acad. Sci. U.S.A.">
        <title>Complete genome sequence and analysis of Wolinella succinogenes.</title>
        <authorList>
            <person name="Baar C."/>
            <person name="Eppinger M."/>
            <person name="Raddatz G."/>
            <person name="Simon JM."/>
            <person name="Lanz C."/>
            <person name="Klimmek O."/>
            <person name="Nandakumar R."/>
            <person name="Gross R."/>
            <person name="Rosinus A."/>
            <person name="Keller H."/>
            <person name="Jagtap P."/>
            <person name="Linke B."/>
            <person name="Meyer F."/>
            <person name="Lederer H."/>
            <person name="Schuster S.C."/>
        </authorList>
    </citation>
    <scope>NUCLEOTIDE SEQUENCE [LARGE SCALE GENOMIC DNA]</scope>
    <source>
        <strain evidence="9">ATCC 29543 / DSM 1740 / CCUG 13145 / JCM 31913 / LMG 7466 / NCTC 11488 / FDC 602W</strain>
    </source>
</reference>
<feature type="transmembrane region" description="Helical" evidence="6">
    <location>
        <begin position="12"/>
        <end position="33"/>
    </location>
</feature>
<gene>
    <name evidence="8" type="ordered locus">WS0291</name>
</gene>
<feature type="transmembrane region" description="Helical" evidence="6">
    <location>
        <begin position="138"/>
        <end position="161"/>
    </location>
</feature>
<protein>
    <submittedName>
        <fullName evidence="8">PUTATIVE INTEGRAL MEMBRANE PROTEIN DEDA HOMOLOG</fullName>
    </submittedName>
</protein>
<accession>Q7MAF4</accession>
<evidence type="ECO:0000259" key="7">
    <source>
        <dbReference type="Pfam" id="PF09335"/>
    </source>
</evidence>
<dbReference type="PANTHER" id="PTHR42709:SF6">
    <property type="entry name" value="UNDECAPRENYL PHOSPHATE TRANSPORTER A"/>
    <property type="match status" value="1"/>
</dbReference>
<evidence type="ECO:0000256" key="3">
    <source>
        <dbReference type="ARBA" id="ARBA00022692"/>
    </source>
</evidence>
<feature type="transmembrane region" description="Helical" evidence="6">
    <location>
        <begin position="173"/>
        <end position="191"/>
    </location>
</feature>
<organism evidence="9">
    <name type="scientific">Wolinella succinogenes (strain ATCC 29543 / DSM 1740 / CCUG 13145 / JCM 31913 / LMG 7466 / NCTC 11488 / FDC 602W)</name>
    <name type="common">Vibrio succinogenes</name>
    <dbReference type="NCBI Taxonomy" id="273121"/>
    <lineage>
        <taxon>Bacteria</taxon>
        <taxon>Pseudomonadati</taxon>
        <taxon>Campylobacterota</taxon>
        <taxon>Epsilonproteobacteria</taxon>
        <taxon>Campylobacterales</taxon>
        <taxon>Helicobacteraceae</taxon>
        <taxon>Wolinella</taxon>
    </lineage>
</organism>
<dbReference type="eggNOG" id="COG0586">
    <property type="taxonomic scope" value="Bacteria"/>
</dbReference>
<evidence type="ECO:0000256" key="5">
    <source>
        <dbReference type="ARBA" id="ARBA00023136"/>
    </source>
</evidence>
<evidence type="ECO:0000256" key="1">
    <source>
        <dbReference type="ARBA" id="ARBA00004651"/>
    </source>
</evidence>
<dbReference type="Proteomes" id="UP000000422">
    <property type="component" value="Chromosome"/>
</dbReference>
<dbReference type="InterPro" id="IPR032816">
    <property type="entry name" value="VTT_dom"/>
</dbReference>
<dbReference type="STRING" id="273121.WS0291"/>
<keyword evidence="3 6" id="KW-0812">Transmembrane</keyword>
<comment type="subcellular location">
    <subcellularLocation>
        <location evidence="1">Cell membrane</location>
        <topology evidence="1">Multi-pass membrane protein</topology>
    </subcellularLocation>
</comment>
<proteinExistence type="predicted"/>
<evidence type="ECO:0000313" key="8">
    <source>
        <dbReference type="EMBL" id="CAE09442.1"/>
    </source>
</evidence>
<dbReference type="InterPro" id="IPR051311">
    <property type="entry name" value="DedA_domain"/>
</dbReference>
<dbReference type="KEGG" id="wsu:WS0291"/>
<dbReference type="AlphaFoldDB" id="Q7MAF4"/>
<evidence type="ECO:0000256" key="4">
    <source>
        <dbReference type="ARBA" id="ARBA00022989"/>
    </source>
</evidence>
<evidence type="ECO:0000256" key="6">
    <source>
        <dbReference type="SAM" id="Phobius"/>
    </source>
</evidence>
<dbReference type="EMBL" id="BX571657">
    <property type="protein sequence ID" value="CAE09442.1"/>
    <property type="molecule type" value="Genomic_DNA"/>
</dbReference>
<feature type="transmembrane region" description="Helical" evidence="6">
    <location>
        <begin position="53"/>
        <end position="75"/>
    </location>
</feature>
<keyword evidence="2" id="KW-1003">Cell membrane</keyword>
<keyword evidence="9" id="KW-1185">Reference proteome</keyword>
<evidence type="ECO:0000256" key="2">
    <source>
        <dbReference type="ARBA" id="ARBA00022475"/>
    </source>
</evidence>
<dbReference type="PANTHER" id="PTHR42709">
    <property type="entry name" value="ALKALINE PHOSPHATASE LIKE PROTEIN"/>
    <property type="match status" value="1"/>
</dbReference>
<evidence type="ECO:0000313" key="9">
    <source>
        <dbReference type="Proteomes" id="UP000000422"/>
    </source>
</evidence>